<organism evidence="1 2">
    <name type="scientific">Rhabditophanes sp. KR3021</name>
    <dbReference type="NCBI Taxonomy" id="114890"/>
    <lineage>
        <taxon>Eukaryota</taxon>
        <taxon>Metazoa</taxon>
        <taxon>Ecdysozoa</taxon>
        <taxon>Nematoda</taxon>
        <taxon>Chromadorea</taxon>
        <taxon>Rhabditida</taxon>
        <taxon>Tylenchina</taxon>
        <taxon>Panagrolaimomorpha</taxon>
        <taxon>Strongyloidoidea</taxon>
        <taxon>Alloionematidae</taxon>
        <taxon>Rhabditophanes</taxon>
    </lineage>
</organism>
<protein>
    <submittedName>
        <fullName evidence="2">CRAL-TRIO domain-containing protein</fullName>
    </submittedName>
</protein>
<name>A0AC35TN65_9BILA</name>
<reference evidence="2" key="1">
    <citation type="submission" date="2016-11" db="UniProtKB">
        <authorList>
            <consortium name="WormBaseParasite"/>
        </authorList>
    </citation>
    <scope>IDENTIFICATION</scope>
    <source>
        <strain evidence="2">KR3021</strain>
    </source>
</reference>
<evidence type="ECO:0000313" key="1">
    <source>
        <dbReference type="Proteomes" id="UP000095286"/>
    </source>
</evidence>
<proteinExistence type="predicted"/>
<dbReference type="WBParaSite" id="RSKR_0000248600.1">
    <property type="protein sequence ID" value="RSKR_0000248600.1"/>
    <property type="gene ID" value="RSKR_0000248600"/>
</dbReference>
<sequence length="862" mass="98916">MTAEPSINDADWEAINKVKAMSGIEDTTGYSTPFNVLRWIYAYEFDLNEATRRYKRHLNMRKILGLDDILETPSEHTNIDDDADNYAPLTIMGKPVSDSDNRVLIIERTGMFDLNKMMASMKTTTFIMNRFRKMEIMLREVMRIEKETGKMSGCVLLFDMKGLKFHANLISILTGPYRIMWGTLIEQYPHFYTKMVVINAPKFINVIFTACAAFVPTEYKTRMNILGDNWREEILKHIDADSLPECYGGTIPDPKGCPLCSTIVPIPDSTNLAKLLEMKDEKALIGLMNEYTIPAGGILTLTYKLEEGDIIEFYIYQTQEFTFDCVFTESIVKIDKKDHLKVYPEAHMGCERPGMASIDVFKWKAQKSGYYHFVYGNEKSWFFNVKFELKSYVTTTEGLVFDTHGTQNCNYDYNVPGCGIRGANNKQCLENEFNCPLSETCVSLAQRCDGEYNCLNEEDEQNCIMCGRNEFQCVVSEQCIPDSLRCNGVRDCLDGTDEMFCEMCGRGHFYCKKSNQCVRNELRCNGVNDCTLAEDEYNCKKDKKFSQPYLCEDKIHTIEYKFVCDNKYDCEDGSDEKYCSSTSEIEDNYVFSSRPAVLEEIGDQLFTRQPMMSLAQMPYNSFTTNSYVPEPINNYESTAIYETTRRPSRKPKRIRTTAMTTTMPPTTTMVEEEMYEESEEVEEETEQPEESWSTKFNNVMNNLDTFTTRYYIIMADISAPKLVQPVQVYGRKKNAVAVAFARQGKAQVRVNGRPLDQVQPEGLRMKLQEPLLVVGEDKFAGINIKINVRGGGHVSQIYAIRQAMAKSLVSFYQKNVDEQAKNELKQSFVDYDKTLLTSDNRRCETKKAGGKSARARYQKSYR</sequence>
<evidence type="ECO:0000313" key="2">
    <source>
        <dbReference type="WBParaSite" id="RSKR_0000248600.1"/>
    </source>
</evidence>
<dbReference type="Proteomes" id="UP000095286">
    <property type="component" value="Unplaced"/>
</dbReference>
<accession>A0AC35TN65</accession>